<accession>A0ABQ6W741</accession>
<dbReference type="InterPro" id="IPR042099">
    <property type="entry name" value="ANL_N_sf"/>
</dbReference>
<dbReference type="InterPro" id="IPR025110">
    <property type="entry name" value="AMP-bd_C"/>
</dbReference>
<keyword evidence="5" id="KW-1185">Reference proteome</keyword>
<gene>
    <name evidence="4" type="ORF">BDV36DRAFT_300395</name>
</gene>
<dbReference type="Pfam" id="PF00501">
    <property type="entry name" value="AMP-binding"/>
    <property type="match status" value="1"/>
</dbReference>
<evidence type="ECO:0000313" key="4">
    <source>
        <dbReference type="EMBL" id="KAE8412931.1"/>
    </source>
</evidence>
<organism evidence="4 5">
    <name type="scientific">Aspergillus pseudocaelatus</name>
    <dbReference type="NCBI Taxonomy" id="1825620"/>
    <lineage>
        <taxon>Eukaryota</taxon>
        <taxon>Fungi</taxon>
        <taxon>Dikarya</taxon>
        <taxon>Ascomycota</taxon>
        <taxon>Pezizomycotina</taxon>
        <taxon>Eurotiomycetes</taxon>
        <taxon>Eurotiomycetidae</taxon>
        <taxon>Eurotiales</taxon>
        <taxon>Aspergillaceae</taxon>
        <taxon>Aspergillus</taxon>
        <taxon>Aspergillus subgen. Circumdati</taxon>
    </lineage>
</organism>
<proteinExistence type="predicted"/>
<reference evidence="4 5" key="1">
    <citation type="submission" date="2019-04" db="EMBL/GenBank/DDBJ databases">
        <authorList>
            <consortium name="DOE Joint Genome Institute"/>
            <person name="Mondo S."/>
            <person name="Kjaerbolling I."/>
            <person name="Vesth T."/>
            <person name="Frisvad J.C."/>
            <person name="Nybo J.L."/>
            <person name="Theobald S."/>
            <person name="Kildgaard S."/>
            <person name="Isbrandt T."/>
            <person name="Kuo A."/>
            <person name="Sato A."/>
            <person name="Lyhne E.K."/>
            <person name="Kogle M.E."/>
            <person name="Wiebenga A."/>
            <person name="Kun R.S."/>
            <person name="Lubbers R.J."/>
            <person name="Makela M.R."/>
            <person name="Barry K."/>
            <person name="Chovatia M."/>
            <person name="Clum A."/>
            <person name="Daum C."/>
            <person name="Haridas S."/>
            <person name="He G."/>
            <person name="LaButti K."/>
            <person name="Lipzen A."/>
            <person name="Riley R."/>
            <person name="Salamov A."/>
            <person name="Simmons B.A."/>
            <person name="Magnuson J.K."/>
            <person name="Henrissat B."/>
            <person name="Mortensen U.H."/>
            <person name="Larsen T.O."/>
            <person name="Devries R.P."/>
            <person name="Grigoriev I.V."/>
            <person name="Machida M."/>
            <person name="Baker S.E."/>
            <person name="Andersen M.R."/>
            <person name="Cantor M.N."/>
            <person name="Hua S.X."/>
        </authorList>
    </citation>
    <scope>NUCLEOTIDE SEQUENCE [LARGE SCALE GENOMIC DNA]</scope>
    <source>
        <strain evidence="4 5">CBS 117616</strain>
    </source>
</reference>
<dbReference type="Pfam" id="PF06985">
    <property type="entry name" value="HET"/>
    <property type="match status" value="1"/>
</dbReference>
<evidence type="ECO:0000259" key="2">
    <source>
        <dbReference type="Pfam" id="PF06985"/>
    </source>
</evidence>
<dbReference type="Pfam" id="PF13193">
    <property type="entry name" value="AMP-binding_C"/>
    <property type="match status" value="1"/>
</dbReference>
<evidence type="ECO:0000259" key="1">
    <source>
        <dbReference type="Pfam" id="PF00501"/>
    </source>
</evidence>
<dbReference type="Gene3D" id="3.40.50.12780">
    <property type="entry name" value="N-terminal domain of ligase-like"/>
    <property type="match status" value="1"/>
</dbReference>
<dbReference type="InterPro" id="IPR010730">
    <property type="entry name" value="HET"/>
</dbReference>
<dbReference type="PANTHER" id="PTHR24096">
    <property type="entry name" value="LONG-CHAIN-FATTY-ACID--COA LIGASE"/>
    <property type="match status" value="1"/>
</dbReference>
<name>A0ABQ6W741_9EURO</name>
<dbReference type="SUPFAM" id="SSF56801">
    <property type="entry name" value="Acetyl-CoA synthetase-like"/>
    <property type="match status" value="1"/>
</dbReference>
<dbReference type="PANTHER" id="PTHR24096:SF422">
    <property type="entry name" value="BCDNA.GH02901"/>
    <property type="match status" value="1"/>
</dbReference>
<dbReference type="Proteomes" id="UP000325395">
    <property type="component" value="Unassembled WGS sequence"/>
</dbReference>
<dbReference type="PROSITE" id="PS00455">
    <property type="entry name" value="AMP_BINDING"/>
    <property type="match status" value="1"/>
</dbReference>
<evidence type="ECO:0008006" key="6">
    <source>
        <dbReference type="Google" id="ProtNLM"/>
    </source>
</evidence>
<protein>
    <recommendedName>
        <fullName evidence="6">Acetyl-CoA synthetase-like protein</fullName>
    </recommendedName>
</protein>
<feature type="domain" description="Heterokaryon incompatibility" evidence="2">
    <location>
        <begin position="548"/>
        <end position="637"/>
    </location>
</feature>
<evidence type="ECO:0000259" key="3">
    <source>
        <dbReference type="Pfam" id="PF13193"/>
    </source>
</evidence>
<feature type="domain" description="AMP-binding enzyme C-terminal" evidence="3">
    <location>
        <begin position="448"/>
        <end position="509"/>
    </location>
</feature>
<dbReference type="InterPro" id="IPR020845">
    <property type="entry name" value="AMP-binding_CS"/>
</dbReference>
<dbReference type="InterPro" id="IPR000873">
    <property type="entry name" value="AMP-dep_synth/lig_dom"/>
</dbReference>
<dbReference type="Gene3D" id="3.30.300.30">
    <property type="match status" value="1"/>
</dbReference>
<dbReference type="EMBL" id="ML735819">
    <property type="protein sequence ID" value="KAE8412931.1"/>
    <property type="molecule type" value="Genomic_DNA"/>
</dbReference>
<evidence type="ECO:0000313" key="5">
    <source>
        <dbReference type="Proteomes" id="UP000325395"/>
    </source>
</evidence>
<dbReference type="InterPro" id="IPR045851">
    <property type="entry name" value="AMP-bd_C_sf"/>
</dbReference>
<sequence length="876" mass="97851">MIFNSKLPLPPVPSCDAFNYIFHHGRRNYSTDRVLYRVDGSDETLTFGELEQKSRQFADAIREYYDIEPNDVVAILAKDKIQYPIAYYGILAAGAVVAPIPVQKEMSETDVAARLEQAKAKLVITDSELLRLTEVASMLAGCISVMTLDANDQNWPCVDSLLPLGNPEAHIFELKTPQEVDQHNAFINRTSGSTGTMKSVLTSHAHYIATMEATVGTIPADTDPDRDVWVSPLSLGFFINAKLHMGLNILLGIPVVLMQHTLDETTVDVVSRHNITFLFITPPIAARLARADLRHIDVSSVKWLLTAGAPMHENLRRTVSRQFGGVHLTLEWATSETMLLAMQVDECSKQPGSSGTLVNGIQAKVINVETGRECGYGEEGEILVRNAIARFKGYKDNEVANRDFDSEGWFHTGDYGYLDQSCNVYIVDRIKELLKVGEGYGSHVSAAEIEAILFEHPAISSVVVVGVRNTETQVDEPTAFVIPKPEYRSRTAQVTRDIERYAQAKLTGLRRLTGGAHCISSYPTTGFKINRRALKSMAPPKMPKMSKIQSDDDEKQKQIPLMRTIYAQASCVIVWLGEARNNSDEAFEIIRRLAGDSVDYGSSNDESPTAPNMMIDRDACEMLLQRNWFRRIWVLQEVGVARCISIMCGHVEMNGYMFCKGFSRLKALSPRSLSHIRPVIHIMRDAILRPKYRPDSRGTLSIGELIDMYQHHNATLQHDKVYALLGLSADDPQIPALKPNYALPWNDVHKQVTTSLFGGKCLVQTWPDRDIAVIQGKGWILGYIKSVEARASGCYQGYVNIVLNHTADWVGDELNWIDQWIPRAPEGLVQKADIICLLEGSSRPSIIRLCKDHFEAVVAAITPPHDRTIFDFKPQE</sequence>
<feature type="domain" description="AMP-dependent synthetase/ligase" evidence="1">
    <location>
        <begin position="32"/>
        <end position="394"/>
    </location>
</feature>